<name>A0A0K2UHG3_LEPSM</name>
<reference evidence="1" key="1">
    <citation type="submission" date="2014-05" db="EMBL/GenBank/DDBJ databases">
        <authorList>
            <person name="Chronopoulou M."/>
        </authorList>
    </citation>
    <scope>NUCLEOTIDE SEQUENCE</scope>
    <source>
        <tissue evidence="1">Whole organism</tissue>
    </source>
</reference>
<dbReference type="AlphaFoldDB" id="A0A0K2UHG3"/>
<sequence length="52" mass="6241">RVLINRKVFQIKEKFPIHLVDSYPKSVTKLIATPYNQLFQTLPWLILPKTFR</sequence>
<proteinExistence type="predicted"/>
<evidence type="ECO:0000313" key="1">
    <source>
        <dbReference type="EMBL" id="CDW37658.1"/>
    </source>
</evidence>
<organism evidence="1">
    <name type="scientific">Lepeophtheirus salmonis</name>
    <name type="common">Salmon louse</name>
    <name type="synonym">Caligus salmonis</name>
    <dbReference type="NCBI Taxonomy" id="72036"/>
    <lineage>
        <taxon>Eukaryota</taxon>
        <taxon>Metazoa</taxon>
        <taxon>Ecdysozoa</taxon>
        <taxon>Arthropoda</taxon>
        <taxon>Crustacea</taxon>
        <taxon>Multicrustacea</taxon>
        <taxon>Hexanauplia</taxon>
        <taxon>Copepoda</taxon>
        <taxon>Siphonostomatoida</taxon>
        <taxon>Caligidae</taxon>
        <taxon>Lepeophtheirus</taxon>
    </lineage>
</organism>
<dbReference type="EMBL" id="HACA01020297">
    <property type="protein sequence ID" value="CDW37658.1"/>
    <property type="molecule type" value="Transcribed_RNA"/>
</dbReference>
<feature type="non-terminal residue" evidence="1">
    <location>
        <position position="1"/>
    </location>
</feature>
<accession>A0A0K2UHG3</accession>
<protein>
    <submittedName>
        <fullName evidence="1">Uncharacterized protein</fullName>
    </submittedName>
</protein>